<comment type="caution">
    <text evidence="2">The sequence shown here is derived from an EMBL/GenBank/DDBJ whole genome shotgun (WGS) entry which is preliminary data.</text>
</comment>
<dbReference type="AlphaFoldDB" id="A0A6L9XUW2"/>
<dbReference type="NCBIfam" id="TIGR03510">
    <property type="entry name" value="XapX"/>
    <property type="match status" value="1"/>
</dbReference>
<keyword evidence="1" id="KW-0812">Transmembrane</keyword>
<organism evidence="2 3">
    <name type="scientific">Leifsonia tongyongensis</name>
    <dbReference type="NCBI Taxonomy" id="1268043"/>
    <lineage>
        <taxon>Bacteria</taxon>
        <taxon>Bacillati</taxon>
        <taxon>Actinomycetota</taxon>
        <taxon>Actinomycetes</taxon>
        <taxon>Micrococcales</taxon>
        <taxon>Microbacteriaceae</taxon>
        <taxon>Leifsonia</taxon>
    </lineage>
</organism>
<evidence type="ECO:0000256" key="1">
    <source>
        <dbReference type="SAM" id="Phobius"/>
    </source>
</evidence>
<dbReference type="InterPro" id="IPR009872">
    <property type="entry name" value="DUF1427"/>
</dbReference>
<gene>
    <name evidence="2" type="ORF">G3T36_04000</name>
</gene>
<name>A0A6L9XUW2_9MICO</name>
<reference evidence="2 3" key="1">
    <citation type="journal article" date="2014" name="J. Microbiol.">
        <title>Diaminobutyricibacter tongyongensis gen. nov., sp. nov. and Homoserinibacter gongjuensis gen. nov., sp. nov. belong to the family Microbacteriaceae.</title>
        <authorList>
            <person name="Kim S.J."/>
            <person name="Ahn J.H."/>
            <person name="Weon H.Y."/>
            <person name="Hamada M."/>
            <person name="Suzuki K."/>
            <person name="Kwon S.W."/>
        </authorList>
    </citation>
    <scope>NUCLEOTIDE SEQUENCE [LARGE SCALE GENOMIC DNA]</scope>
    <source>
        <strain evidence="2 3">NBRC 108724</strain>
    </source>
</reference>
<proteinExistence type="predicted"/>
<accession>A0A6L9XUW2</accession>
<sequence length="51" mass="5110">MTVDVLIAFSAGALVGVLYALLKVAAPAPPVIALFGLLGMWASQSLLGGLL</sequence>
<keyword evidence="1" id="KW-1133">Transmembrane helix</keyword>
<evidence type="ECO:0000313" key="3">
    <source>
        <dbReference type="Proteomes" id="UP000474967"/>
    </source>
</evidence>
<evidence type="ECO:0000313" key="2">
    <source>
        <dbReference type="EMBL" id="NEN05027.1"/>
    </source>
</evidence>
<keyword evidence="1" id="KW-0472">Membrane</keyword>
<dbReference type="Proteomes" id="UP000474967">
    <property type="component" value="Unassembled WGS sequence"/>
</dbReference>
<dbReference type="EMBL" id="JAAGWY010000001">
    <property type="protein sequence ID" value="NEN05027.1"/>
    <property type="molecule type" value="Genomic_DNA"/>
</dbReference>
<protein>
    <submittedName>
        <fullName evidence="2">XapX domain-containing protein</fullName>
    </submittedName>
</protein>
<feature type="transmembrane region" description="Helical" evidence="1">
    <location>
        <begin position="6"/>
        <end position="24"/>
    </location>
</feature>
<dbReference type="Pfam" id="PF07235">
    <property type="entry name" value="DUF1427"/>
    <property type="match status" value="1"/>
</dbReference>
<keyword evidence="3" id="KW-1185">Reference proteome</keyword>
<dbReference type="InterPro" id="IPR020017">
    <property type="entry name" value="XapX_domain"/>
</dbReference>
<feature type="transmembrane region" description="Helical" evidence="1">
    <location>
        <begin position="31"/>
        <end position="50"/>
    </location>
</feature>